<dbReference type="InterPro" id="IPR000182">
    <property type="entry name" value="GNAT_dom"/>
</dbReference>
<dbReference type="EMBL" id="JACIEQ010000001">
    <property type="protein sequence ID" value="MBB4021365.1"/>
    <property type="molecule type" value="Genomic_DNA"/>
</dbReference>
<evidence type="ECO:0000259" key="1">
    <source>
        <dbReference type="PROSITE" id="PS51186"/>
    </source>
</evidence>
<keyword evidence="3" id="KW-1185">Reference proteome</keyword>
<sequence length="237" mass="25086">MTDIKAFYDAAEATWPPASTHTPGPWTIREGRGGGKRVSAATAHAPITQDDIPAAEAAMRALGQPPLFMIRDGDAALDSLLAGAGYRLIDPVVICAAPVAAIATEHPPATSTFTIWEPLAIMKELWAETGIGPERLAVMDRVTGPKTAVLGRVNDRAAGAGFVAIHQGIAVIHAVSVTQAQRRQRTAVNMMREAAFWAQDHGATTFCALVTAANAPARALYASLGMRDVGHYHYRIG</sequence>
<evidence type="ECO:0000313" key="2">
    <source>
        <dbReference type="EMBL" id="MBB4021365.1"/>
    </source>
</evidence>
<dbReference type="InterPro" id="IPR016181">
    <property type="entry name" value="Acyl_CoA_acyltransferase"/>
</dbReference>
<gene>
    <name evidence="2" type="ORF">GGR17_001156</name>
</gene>
<dbReference type="AlphaFoldDB" id="A0A840C7G6"/>
<protein>
    <submittedName>
        <fullName evidence="2">GNAT superfamily N-acetyltransferase</fullName>
    </submittedName>
</protein>
<dbReference type="Gene3D" id="3.40.630.30">
    <property type="match status" value="1"/>
</dbReference>
<feature type="domain" description="N-acetyltransferase" evidence="1">
    <location>
        <begin position="108"/>
        <end position="237"/>
    </location>
</feature>
<dbReference type="Proteomes" id="UP000585681">
    <property type="component" value="Unassembled WGS sequence"/>
</dbReference>
<organism evidence="2 3">
    <name type="scientific">Actibacterium naphthalenivorans</name>
    <dbReference type="NCBI Taxonomy" id="1614693"/>
    <lineage>
        <taxon>Bacteria</taxon>
        <taxon>Pseudomonadati</taxon>
        <taxon>Pseudomonadota</taxon>
        <taxon>Alphaproteobacteria</taxon>
        <taxon>Rhodobacterales</taxon>
        <taxon>Roseobacteraceae</taxon>
        <taxon>Actibacterium</taxon>
    </lineage>
</organism>
<dbReference type="Pfam" id="PF00583">
    <property type="entry name" value="Acetyltransf_1"/>
    <property type="match status" value="1"/>
</dbReference>
<reference evidence="2" key="1">
    <citation type="submission" date="2020-08" db="EMBL/GenBank/DDBJ databases">
        <title>Genomic Encyclopedia of Type Strains, Phase IV (KMG-IV): sequencing the most valuable type-strain genomes for metagenomic binning, comparative biology and taxonomic classification.</title>
        <authorList>
            <person name="Goeker M."/>
        </authorList>
    </citation>
    <scope>NUCLEOTIDE SEQUENCE [LARGE SCALE GENOMIC DNA]</scope>
    <source>
        <strain evidence="2">DSM 105040</strain>
    </source>
</reference>
<comment type="caution">
    <text evidence="2">The sequence shown here is derived from an EMBL/GenBank/DDBJ whole genome shotgun (WGS) entry which is preliminary data.</text>
</comment>
<dbReference type="RefSeq" id="WP_082386491.1">
    <property type="nucleotide sequence ID" value="NZ_JACIEQ010000001.1"/>
</dbReference>
<accession>A0A840C7G6</accession>
<dbReference type="PROSITE" id="PS51186">
    <property type="entry name" value="GNAT"/>
    <property type="match status" value="1"/>
</dbReference>
<keyword evidence="2" id="KW-0808">Transferase</keyword>
<evidence type="ECO:0000313" key="3">
    <source>
        <dbReference type="Proteomes" id="UP000585681"/>
    </source>
</evidence>
<dbReference type="SUPFAM" id="SSF55729">
    <property type="entry name" value="Acyl-CoA N-acyltransferases (Nat)"/>
    <property type="match status" value="1"/>
</dbReference>
<proteinExistence type="predicted"/>
<dbReference type="GO" id="GO:0016747">
    <property type="term" value="F:acyltransferase activity, transferring groups other than amino-acyl groups"/>
    <property type="evidence" value="ECO:0007669"/>
    <property type="project" value="InterPro"/>
</dbReference>
<name>A0A840C7G6_9RHOB</name>